<protein>
    <submittedName>
        <fullName evidence="3">Uncharacterized protein</fullName>
    </submittedName>
</protein>
<dbReference type="Proteomes" id="UP000184330">
    <property type="component" value="Unassembled WGS sequence"/>
</dbReference>
<dbReference type="EMBL" id="FJOG01000035">
    <property type="protein sequence ID" value="CZR66194.1"/>
    <property type="molecule type" value="Genomic_DNA"/>
</dbReference>
<evidence type="ECO:0000313" key="4">
    <source>
        <dbReference type="Proteomes" id="UP000184330"/>
    </source>
</evidence>
<feature type="domain" description="PH" evidence="2">
    <location>
        <begin position="217"/>
        <end position="262"/>
    </location>
</feature>
<dbReference type="AlphaFoldDB" id="A0A1L7XMF4"/>
<name>A0A1L7XMF4_9HELO</name>
<gene>
    <name evidence="3" type="ORF">PAC_16095</name>
</gene>
<dbReference type="InterPro" id="IPR057081">
    <property type="entry name" value="PH_N"/>
</dbReference>
<feature type="domain" description="PH" evidence="1">
    <location>
        <begin position="97"/>
        <end position="164"/>
    </location>
</feature>
<keyword evidence="4" id="KW-1185">Reference proteome</keyword>
<dbReference type="InterPro" id="IPR057082">
    <property type="entry name" value="PH_C"/>
</dbReference>
<sequence length="331" mass="37579">MELVAVDLVEKVPVDSPLSDPTTLQLLQSRVLQLRALQGIPEYQGQPKPDVSQISREEVELIFQCIRYRRDSRCFGPSMPDIRLGITPGSVVLFKLLSVTLYLQPERPDLTRILCCWVDRYLNPLYSCYGTHELRIRGVGSSLQIRRSSRITLWLTLFFRTYESPSLDHSVLGNTVWLAALLEMIFFYCSFTAAKFRSPLTASVEPDEPFVNGESVLFRGKIVDDGFEHFLTVLQDKSCGAIRLLATVRNGELTRCPIWTAFAPFFLSRSGIFGTSANTCDSYSRKRFPGLDQPQESAQNLAHRPASICLLPKLQNKESDEVDWTVRDLLY</sequence>
<evidence type="ECO:0000259" key="1">
    <source>
        <dbReference type="Pfam" id="PF23074"/>
    </source>
</evidence>
<dbReference type="OrthoDB" id="5345571at2759"/>
<accession>A0A1L7XMF4</accession>
<evidence type="ECO:0000313" key="3">
    <source>
        <dbReference type="EMBL" id="CZR66194.1"/>
    </source>
</evidence>
<reference evidence="3 4" key="1">
    <citation type="submission" date="2016-03" db="EMBL/GenBank/DDBJ databases">
        <authorList>
            <person name="Ploux O."/>
        </authorList>
    </citation>
    <scope>NUCLEOTIDE SEQUENCE [LARGE SCALE GENOMIC DNA]</scope>
    <source>
        <strain evidence="3 4">UAMH 11012</strain>
    </source>
</reference>
<dbReference type="Pfam" id="PF23076">
    <property type="entry name" value="PH_FT_C"/>
    <property type="match status" value="1"/>
</dbReference>
<evidence type="ECO:0000259" key="2">
    <source>
        <dbReference type="Pfam" id="PF23076"/>
    </source>
</evidence>
<dbReference type="Pfam" id="PF23074">
    <property type="entry name" value="PH_FT_N"/>
    <property type="match status" value="1"/>
</dbReference>
<organism evidence="3 4">
    <name type="scientific">Phialocephala subalpina</name>
    <dbReference type="NCBI Taxonomy" id="576137"/>
    <lineage>
        <taxon>Eukaryota</taxon>
        <taxon>Fungi</taxon>
        <taxon>Dikarya</taxon>
        <taxon>Ascomycota</taxon>
        <taxon>Pezizomycotina</taxon>
        <taxon>Leotiomycetes</taxon>
        <taxon>Helotiales</taxon>
        <taxon>Mollisiaceae</taxon>
        <taxon>Phialocephala</taxon>
        <taxon>Phialocephala fortinii species complex</taxon>
    </lineage>
</organism>
<proteinExistence type="predicted"/>